<protein>
    <submittedName>
        <fullName evidence="2">GAF domain-containing protein</fullName>
    </submittedName>
</protein>
<dbReference type="EMBL" id="CP036498">
    <property type="protein sequence ID" value="QUS37806.1"/>
    <property type="molecule type" value="Genomic_DNA"/>
</dbReference>
<organism evidence="2 3">
    <name type="scientific">Tardiphaga alba</name>
    <dbReference type="NCBI Taxonomy" id="340268"/>
    <lineage>
        <taxon>Bacteria</taxon>
        <taxon>Pseudomonadati</taxon>
        <taxon>Pseudomonadota</taxon>
        <taxon>Alphaproteobacteria</taxon>
        <taxon>Hyphomicrobiales</taxon>
        <taxon>Nitrobacteraceae</taxon>
        <taxon>Tardiphaga</taxon>
    </lineage>
</organism>
<feature type="domain" description="GAF" evidence="1">
    <location>
        <begin position="40"/>
        <end position="193"/>
    </location>
</feature>
<name>A0ABX8A3J9_9BRAD</name>
<evidence type="ECO:0000313" key="2">
    <source>
        <dbReference type="EMBL" id="QUS37806.1"/>
    </source>
</evidence>
<dbReference type="SMART" id="SM00065">
    <property type="entry name" value="GAF"/>
    <property type="match status" value="1"/>
</dbReference>
<dbReference type="SUPFAM" id="SSF55781">
    <property type="entry name" value="GAF domain-like"/>
    <property type="match status" value="1"/>
</dbReference>
<proteinExistence type="predicted"/>
<dbReference type="Pfam" id="PF13185">
    <property type="entry name" value="GAF_2"/>
    <property type="match status" value="1"/>
</dbReference>
<sequence>MNVKLELPGTEILRRNSGPSLREHLSRERRVLMQVAAGSRLADVLEELLLSVEASSGNHMMASILLVSDDGRYLQHLAAPSLPPAYNKEIDGERVGEGVGSCGTAAYRGSPVYVADIDTDPLWIDYRALATQHGLRACWSTPIKGMDGSTLGTFAVYYDAPRSPRPRDLEAIAAITLTVALVIERHRCDLELQRLRAELSALAKAKS</sequence>
<reference evidence="2 3" key="1">
    <citation type="submission" date="2019-02" db="EMBL/GenBank/DDBJ databases">
        <title>Emended description of the genus Rhodopseudomonas and description of Rhodopseudomonas albus sp. nov., a non-phototrophic, heavy-metal-tolerant bacterium isolated from garden soil.</title>
        <authorList>
            <person name="Bao Z."/>
            <person name="Cao W.W."/>
            <person name="Sato Y."/>
            <person name="Nishizawa T."/>
            <person name="Zhao J."/>
            <person name="Guo Y."/>
            <person name="Ohta H."/>
        </authorList>
    </citation>
    <scope>NUCLEOTIDE SEQUENCE [LARGE SCALE GENOMIC DNA]</scope>
    <source>
        <strain evidence="2 3">SK50-23</strain>
    </source>
</reference>
<accession>A0ABX8A3J9</accession>
<dbReference type="InterPro" id="IPR029016">
    <property type="entry name" value="GAF-like_dom_sf"/>
</dbReference>
<gene>
    <name evidence="2" type="ORF">RPMA_02190</name>
</gene>
<dbReference type="Proteomes" id="UP000682843">
    <property type="component" value="Chromosome"/>
</dbReference>
<evidence type="ECO:0000259" key="1">
    <source>
        <dbReference type="SMART" id="SM00065"/>
    </source>
</evidence>
<evidence type="ECO:0000313" key="3">
    <source>
        <dbReference type="Proteomes" id="UP000682843"/>
    </source>
</evidence>
<dbReference type="InterPro" id="IPR003018">
    <property type="entry name" value="GAF"/>
</dbReference>
<keyword evidence="3" id="KW-1185">Reference proteome</keyword>
<dbReference type="RefSeq" id="WP_211911339.1">
    <property type="nucleotide sequence ID" value="NZ_CP036498.1"/>
</dbReference>
<dbReference type="Gene3D" id="3.30.450.40">
    <property type="match status" value="1"/>
</dbReference>